<name>A0A2S0NJP4_9MOLU</name>
<evidence type="ECO:0000256" key="1">
    <source>
        <dbReference type="SAM" id="Coils"/>
    </source>
</evidence>
<dbReference type="RefSeq" id="WP_369689464.1">
    <property type="nucleotide sequence ID" value="NZ_CP027019.1"/>
</dbReference>
<protein>
    <submittedName>
        <fullName evidence="2">Uncharacterized protein</fullName>
    </submittedName>
</protein>
<dbReference type="SUPFAM" id="SSF116965">
    <property type="entry name" value="Hypothetical protein MPN330"/>
    <property type="match status" value="1"/>
</dbReference>
<evidence type="ECO:0000313" key="3">
    <source>
        <dbReference type="Proteomes" id="UP000239250"/>
    </source>
</evidence>
<dbReference type="EMBL" id="CP027019">
    <property type="protein sequence ID" value="AVP49227.1"/>
    <property type="molecule type" value="Genomic_DNA"/>
</dbReference>
<dbReference type="InterPro" id="IPR024503">
    <property type="entry name" value="DUF3196"/>
</dbReference>
<evidence type="ECO:0000313" key="2">
    <source>
        <dbReference type="EMBL" id="AVP49227.1"/>
    </source>
</evidence>
<feature type="coiled-coil region" evidence="1">
    <location>
        <begin position="7"/>
        <end position="34"/>
    </location>
</feature>
<dbReference type="Pfam" id="PF11428">
    <property type="entry name" value="DUF3196"/>
    <property type="match status" value="1"/>
</dbReference>
<gene>
    <name evidence="2" type="ORF">C5T88_01360</name>
</gene>
<sequence length="256" mass="29722">MIIFFRKEFVTMFYEELKQELELLKQQKDFSAALKLIEQELQMPYVPHEFEQYLINLKQEITSEMMSEQTRNQKQYDVKELIKMLNDEQDLASQALAIKALEYINVRPILTEIEHYLMNAIMPDENKTLILFILNAQQINQPVKMQKTNGFYTLNPMELQINQFNQNFDQVVLMIENAIGNENPSISQIACSSALIFMLINFPAPNQIAGNNLAAAMIKQAHEFLGLELNYQELKTMINFDQAMVEIILGGTNEQN</sequence>
<dbReference type="Proteomes" id="UP000239250">
    <property type="component" value="Chromosome"/>
</dbReference>
<proteinExistence type="predicted"/>
<dbReference type="AlphaFoldDB" id="A0A2S0NJP4"/>
<keyword evidence="1" id="KW-0175">Coiled coil</keyword>
<accession>A0A2S0NJP4</accession>
<organism evidence="2 3">
    <name type="scientific">Williamsoniiplasma luminosum</name>
    <dbReference type="NCBI Taxonomy" id="214888"/>
    <lineage>
        <taxon>Bacteria</taxon>
        <taxon>Bacillati</taxon>
        <taxon>Mycoplasmatota</taxon>
        <taxon>Mollicutes</taxon>
        <taxon>Entomoplasmatales</taxon>
        <taxon>Williamsoniiplasma</taxon>
    </lineage>
</organism>
<reference evidence="3" key="1">
    <citation type="submission" date="2018-02" db="EMBL/GenBank/DDBJ databases">
        <title>Firefly genomes illuminate parallel origins of bioluminescence in beetles.</title>
        <authorList>
            <person name="Fallon T.R."/>
            <person name="Lower S.E.S."/>
            <person name="Behringer M."/>
            <person name="Weng J.-K."/>
        </authorList>
    </citation>
    <scope>NUCLEOTIDE SEQUENCE [LARGE SCALE GENOMIC DNA]</scope>
</reference>